<comment type="caution">
    <text evidence="1">The sequence shown here is derived from an EMBL/GenBank/DDBJ whole genome shotgun (WGS) entry which is preliminary data.</text>
</comment>
<evidence type="ECO:0000313" key="1">
    <source>
        <dbReference type="EMBL" id="MBU2690830.1"/>
    </source>
</evidence>
<dbReference type="Proteomes" id="UP000777784">
    <property type="component" value="Unassembled WGS sequence"/>
</dbReference>
<gene>
    <name evidence="1" type="ORF">KJ970_07855</name>
</gene>
<proteinExistence type="predicted"/>
<dbReference type="EMBL" id="JAHJDP010000038">
    <property type="protein sequence ID" value="MBU2690830.1"/>
    <property type="molecule type" value="Genomic_DNA"/>
</dbReference>
<organism evidence="1 2">
    <name type="scientific">Eiseniibacteriota bacterium</name>
    <dbReference type="NCBI Taxonomy" id="2212470"/>
    <lineage>
        <taxon>Bacteria</taxon>
        <taxon>Candidatus Eiseniibacteriota</taxon>
    </lineage>
</organism>
<sequence>MGLDSVIKHLALGDSIKQSLRRWQSYFARARESLKKIIDLYRSKENIDSRLEGYELLDVNNNIHIDPMLAEALLQYGDKTDITISRLHRPGQNTNNSPLHTFLEAISHDEKEGYLCVDIARSILSPFARYRASRFLPVDSIRINPAAVRIHSGEKPNAKNEIVPAGLDIVITYWWIESWADELFRLIRYHNEKDFYDLGFLDVIRFNIPLFFSKLNTPIKRNKDPIPVIRFFYKKHTIKNNETNNLDNIEAIDFVIGKLKSASSRFPFTSENIKALRSCSPSSIHQKKLDRPPQPECAFYETADGLIPGSFEILAILNTFLDLE</sequence>
<evidence type="ECO:0000313" key="2">
    <source>
        <dbReference type="Proteomes" id="UP000777784"/>
    </source>
</evidence>
<name>A0A948RTP9_UNCEI</name>
<accession>A0A948RTP9</accession>
<protein>
    <submittedName>
        <fullName evidence="1">Uncharacterized protein</fullName>
    </submittedName>
</protein>
<dbReference type="AlphaFoldDB" id="A0A948RTP9"/>
<reference evidence="1" key="1">
    <citation type="submission" date="2021-05" db="EMBL/GenBank/DDBJ databases">
        <title>Energy efficiency and biological interactions define the core microbiome of deep oligotrophic groundwater.</title>
        <authorList>
            <person name="Mehrshad M."/>
            <person name="Lopez-Fernandez M."/>
            <person name="Bell E."/>
            <person name="Bernier-Latmani R."/>
            <person name="Bertilsson S."/>
            <person name="Dopson M."/>
        </authorList>
    </citation>
    <scope>NUCLEOTIDE SEQUENCE</scope>
    <source>
        <strain evidence="1">Modern_marine.mb.64</strain>
    </source>
</reference>